<organism evidence="1">
    <name type="scientific">Tupanvirus soda lake</name>
    <dbReference type="NCBI Taxonomy" id="2126985"/>
    <lineage>
        <taxon>Viruses</taxon>
        <taxon>Varidnaviria</taxon>
        <taxon>Bamfordvirae</taxon>
        <taxon>Nucleocytoviricota</taxon>
        <taxon>Megaviricetes</taxon>
        <taxon>Imitervirales</taxon>
        <taxon>Mimiviridae</taxon>
        <taxon>Megamimivirinae</taxon>
        <taxon>Tupanvirus</taxon>
        <taxon>Tupanvirus salinum</taxon>
    </lineage>
</organism>
<accession>A0A6N1P4D5</accession>
<reference evidence="1" key="2">
    <citation type="journal article" date="2018" name="Nat. Commun.">
        <title>Tailed giant Tupanvirus possesses the most complete translational apparatus of the known virosphere.</title>
        <authorList>
            <person name="Abrahao J."/>
            <person name="Silva L."/>
            <person name="Silva L.S."/>
            <person name="Khalil J.Y.B."/>
            <person name="Rodrigues R."/>
            <person name="Arantes T."/>
            <person name="Assis F."/>
            <person name="Boratto P."/>
            <person name="Andrade M."/>
            <person name="Kroon E.G."/>
            <person name="Ribeiro B."/>
            <person name="Bergier I."/>
            <person name="Seligmann H."/>
            <person name="Ghigo E."/>
            <person name="Colson P."/>
            <person name="Levasseur A."/>
            <person name="Kroemer G."/>
            <person name="Raoult D."/>
            <person name="La Scola B."/>
        </authorList>
    </citation>
    <scope>NUCLEOTIDE SEQUENCE [LARGE SCALE GENOMIC DNA]</scope>
    <source>
        <strain evidence="1">Soda lake</strain>
    </source>
</reference>
<proteinExistence type="predicted"/>
<protein>
    <submittedName>
        <fullName evidence="1">Putative orfan</fullName>
    </submittedName>
</protein>
<dbReference type="PROSITE" id="PS51257">
    <property type="entry name" value="PROKAR_LIPOPROTEIN"/>
    <property type="match status" value="1"/>
</dbReference>
<name>A0A6N1P4D5_9VIRU</name>
<reference evidence="1" key="1">
    <citation type="submission" date="2017-01" db="EMBL/GenBank/DDBJ databases">
        <authorList>
            <person name="Assis F.L."/>
            <person name="Abrahao J.S."/>
            <person name="Silva L."/>
            <person name="Khalil J.B."/>
            <person name="Rodrigues R."/>
            <person name="Silva L.S."/>
            <person name="Arantes T."/>
            <person name="Boratto P."/>
            <person name="Andrade M."/>
            <person name="Kroon E.G."/>
            <person name="Ribeiro B."/>
            <person name="Bergier I."/>
            <person name="Seligmann H."/>
            <person name="Ghigo E."/>
            <person name="Colson P."/>
            <person name="Levasseur A."/>
            <person name="Raoult D."/>
            <person name="Scola B.L."/>
        </authorList>
    </citation>
    <scope>NUCLEOTIDE SEQUENCE</scope>
    <source>
        <strain evidence="1">Soda lake</strain>
    </source>
</reference>
<dbReference type="GeneID" id="80519268"/>
<sequence>MECKFCSKNIGGYFYCENCGAGVCGSYGCGEWIAGPSPTFCDTCCKIKCSRSGCNEICGLNRYCITCDTQRVTVACHINSYEFNTVGVPGGHVYEDAKSRFETSQ</sequence>
<dbReference type="EMBL" id="KY523104">
    <property type="protein sequence ID" value="QKU35821.1"/>
    <property type="molecule type" value="Genomic_DNA"/>
</dbReference>
<evidence type="ECO:0000313" key="1">
    <source>
        <dbReference type="EMBL" id="QKU35821.1"/>
    </source>
</evidence>
<dbReference type="KEGG" id="vg:80519268"/>
<dbReference type="RefSeq" id="YP_010782504.1">
    <property type="nucleotide sequence ID" value="NC_075039.1"/>
</dbReference>